<evidence type="ECO:0000313" key="2">
    <source>
        <dbReference type="EMBL" id="MBB4067212.1"/>
    </source>
</evidence>
<dbReference type="EMBL" id="JACIEZ010000016">
    <property type="protein sequence ID" value="MBB4067212.1"/>
    <property type="molecule type" value="Genomic_DNA"/>
</dbReference>
<keyword evidence="3" id="KW-1185">Reference proteome</keyword>
<feature type="region of interest" description="Disordered" evidence="1">
    <location>
        <begin position="71"/>
        <end position="91"/>
    </location>
</feature>
<dbReference type="Proteomes" id="UP000528286">
    <property type="component" value="Unassembled WGS sequence"/>
</dbReference>
<evidence type="ECO:0000313" key="3">
    <source>
        <dbReference type="Proteomes" id="UP000528286"/>
    </source>
</evidence>
<comment type="caution">
    <text evidence="2">The sequence shown here is derived from an EMBL/GenBank/DDBJ whole genome shotgun (WGS) entry which is preliminary data.</text>
</comment>
<accession>A0A7W6J9G1</accession>
<reference evidence="2 3" key="1">
    <citation type="submission" date="2020-08" db="EMBL/GenBank/DDBJ databases">
        <title>Genomic Encyclopedia of Type Strains, Phase IV (KMG-IV): sequencing the most valuable type-strain genomes for metagenomic binning, comparative biology and taxonomic classification.</title>
        <authorList>
            <person name="Goeker M."/>
        </authorList>
    </citation>
    <scope>NUCLEOTIDE SEQUENCE [LARGE SCALE GENOMIC DNA]</scope>
    <source>
        <strain evidence="2 3">DSM 29853</strain>
    </source>
</reference>
<organism evidence="2 3">
    <name type="scientific">Gellertiella hungarica</name>
    <dbReference type="NCBI Taxonomy" id="1572859"/>
    <lineage>
        <taxon>Bacteria</taxon>
        <taxon>Pseudomonadati</taxon>
        <taxon>Pseudomonadota</taxon>
        <taxon>Alphaproteobacteria</taxon>
        <taxon>Hyphomicrobiales</taxon>
        <taxon>Rhizobiaceae</taxon>
        <taxon>Gellertiella</taxon>
    </lineage>
</organism>
<name>A0A7W6J9G1_9HYPH</name>
<protein>
    <submittedName>
        <fullName evidence="2">Uncharacterized protein</fullName>
    </submittedName>
</protein>
<proteinExistence type="predicted"/>
<evidence type="ECO:0000256" key="1">
    <source>
        <dbReference type="SAM" id="MobiDB-lite"/>
    </source>
</evidence>
<dbReference type="AlphaFoldDB" id="A0A7W6J9G1"/>
<gene>
    <name evidence="2" type="ORF">GGR23_004443</name>
</gene>
<dbReference type="RefSeq" id="WP_183368448.1">
    <property type="nucleotide sequence ID" value="NZ_JACIEZ010000016.1"/>
</dbReference>
<sequence>MDKPVSKDTEGRPLANEGLLLTLVERLTERGIIRPEEADDMLALLAAFSEQPLPSPSPVRAEEALGKTAMKAAARHRQSVTARRTPSRRSF</sequence>